<reference evidence="3 4" key="1">
    <citation type="submission" date="2018-04" db="EMBL/GenBank/DDBJ databases">
        <title>Genomic Encyclopedia of Type Strains, Phase III (KMG-III): the genomes of soil and plant-associated and newly described type strains.</title>
        <authorList>
            <person name="Whitman W."/>
        </authorList>
    </citation>
    <scope>NUCLEOTIDE SEQUENCE [LARGE SCALE GENOMIC DNA]</scope>
    <source>
        <strain evidence="3 4">KA25</strain>
    </source>
</reference>
<dbReference type="RefSeq" id="WP_233864078.1">
    <property type="nucleotide sequence ID" value="NZ_CP090022.1"/>
</dbReference>
<accession>A0A2T5JN33</accession>
<dbReference type="InterPro" id="IPR011050">
    <property type="entry name" value="Pectin_lyase_fold/virulence"/>
</dbReference>
<dbReference type="SUPFAM" id="SSF51126">
    <property type="entry name" value="Pectin lyase-like"/>
    <property type="match status" value="1"/>
</dbReference>
<protein>
    <submittedName>
        <fullName evidence="3">Parallel beta helix pectate lyase-like protein</fullName>
    </submittedName>
</protein>
<evidence type="ECO:0000259" key="2">
    <source>
        <dbReference type="Pfam" id="PF13229"/>
    </source>
</evidence>
<feature type="region of interest" description="Disordered" evidence="1">
    <location>
        <begin position="261"/>
        <end position="303"/>
    </location>
</feature>
<dbReference type="Proteomes" id="UP000244060">
    <property type="component" value="Unassembled WGS sequence"/>
</dbReference>
<feature type="domain" description="Right handed beta helix" evidence="2">
    <location>
        <begin position="25"/>
        <end position="109"/>
    </location>
</feature>
<dbReference type="InterPro" id="IPR039448">
    <property type="entry name" value="Beta_helix"/>
</dbReference>
<dbReference type="GO" id="GO:0016829">
    <property type="term" value="F:lyase activity"/>
    <property type="evidence" value="ECO:0007669"/>
    <property type="project" value="UniProtKB-KW"/>
</dbReference>
<dbReference type="Gene3D" id="2.160.20.10">
    <property type="entry name" value="Single-stranded right-handed beta-helix, Pectin lyase-like"/>
    <property type="match status" value="1"/>
</dbReference>
<keyword evidence="4" id="KW-1185">Reference proteome</keyword>
<comment type="caution">
    <text evidence="3">The sequence shown here is derived from an EMBL/GenBank/DDBJ whole genome shotgun (WGS) entry which is preliminary data.</text>
</comment>
<organism evidence="3 4">
    <name type="scientific">Cereibacter azotoformans</name>
    <dbReference type="NCBI Taxonomy" id="43057"/>
    <lineage>
        <taxon>Bacteria</taxon>
        <taxon>Pseudomonadati</taxon>
        <taxon>Pseudomonadota</taxon>
        <taxon>Alphaproteobacteria</taxon>
        <taxon>Rhodobacterales</taxon>
        <taxon>Paracoccaceae</taxon>
        <taxon>Cereibacter</taxon>
    </lineage>
</organism>
<dbReference type="Pfam" id="PF13229">
    <property type="entry name" value="Beta_helix"/>
    <property type="match status" value="1"/>
</dbReference>
<evidence type="ECO:0000256" key="1">
    <source>
        <dbReference type="SAM" id="MobiDB-lite"/>
    </source>
</evidence>
<evidence type="ECO:0000313" key="4">
    <source>
        <dbReference type="Proteomes" id="UP000244060"/>
    </source>
</evidence>
<proteinExistence type="predicted"/>
<dbReference type="SMART" id="SM00710">
    <property type="entry name" value="PbH1"/>
    <property type="match status" value="7"/>
</dbReference>
<keyword evidence="3" id="KW-0456">Lyase</keyword>
<dbReference type="AlphaFoldDB" id="A0A2T5JN33"/>
<dbReference type="EMBL" id="QAOT01000035">
    <property type="protein sequence ID" value="PTR08701.1"/>
    <property type="molecule type" value="Genomic_DNA"/>
</dbReference>
<gene>
    <name evidence="3" type="ORF">C8J28_1357</name>
</gene>
<dbReference type="InterPro" id="IPR012334">
    <property type="entry name" value="Pectin_lyas_fold"/>
</dbReference>
<dbReference type="InterPro" id="IPR006626">
    <property type="entry name" value="PbH1"/>
</dbReference>
<name>A0A2T5JN33_9RHOB</name>
<sequence length="466" mass="48698">MAYTRIVENLVLTSTLRLEGPEWDNTLVRNVTIKDVKGDGLMLRNVSNVRIENVTIENVSGTGIKLSKTGSTRNVEIVDSTINGTGRDGINSGEATGVDHVGLKIIGNTISNTGLDGGSSGLLHGIYLQSSEFLVEDNILINSHDGNAISVRSSGIVRGNHIDGAYKSGIAYYADHPAGASNKLVIEENVVVDAGKGGARGDINLLNLPGGSDPVDTIIVRNNTLSGEKGVVIDADYAAKKIATTSTGNVTVSEAEARRIMDQDDQGPAGASPPETVRPSEPSQPDVPNQPDDVQEGRVGLSLSGVGTRTKVEMTRDDVLAETMSAARQKIAAANLDEIDVRITATKNGAAASLGIDSGRLGVASAGETSADASQILGSESMVFDFSKQPGEVVDVTIDLLLQGTAVLTGYRDGVAIGTQTVRGTSVSFSDDEGFDRLVLSAGTSKTGISVTGFEAEYRYDDSYLI</sequence>
<evidence type="ECO:0000313" key="3">
    <source>
        <dbReference type="EMBL" id="PTR08701.1"/>
    </source>
</evidence>